<dbReference type="EMBL" id="JAJBZG010000001">
    <property type="protein sequence ID" value="MCB7480161.1"/>
    <property type="molecule type" value="Genomic_DNA"/>
</dbReference>
<dbReference type="Pfam" id="PF02597">
    <property type="entry name" value="ThiS"/>
    <property type="match status" value="1"/>
</dbReference>
<keyword evidence="2" id="KW-1185">Reference proteome</keyword>
<evidence type="ECO:0000313" key="1">
    <source>
        <dbReference type="EMBL" id="MCB7480161.1"/>
    </source>
</evidence>
<dbReference type="Gene3D" id="3.10.20.30">
    <property type="match status" value="1"/>
</dbReference>
<dbReference type="RefSeq" id="WP_229337857.1">
    <property type="nucleotide sequence ID" value="NZ_JAJBZG010000001.1"/>
</dbReference>
<dbReference type="AlphaFoldDB" id="A0A9X1LGV7"/>
<proteinExistence type="predicted"/>
<dbReference type="Proteomes" id="UP001139414">
    <property type="component" value="Unassembled WGS sequence"/>
</dbReference>
<dbReference type="InterPro" id="IPR003749">
    <property type="entry name" value="ThiS/MoaD-like"/>
</dbReference>
<dbReference type="CDD" id="cd00754">
    <property type="entry name" value="Ubl_MoaD"/>
    <property type="match status" value="1"/>
</dbReference>
<name>A0A9X1LGV7_9FLAO</name>
<reference evidence="1" key="1">
    <citation type="submission" date="2021-10" db="EMBL/GenBank/DDBJ databases">
        <title>Gramella sp. ASW11-100T, isolated from marine sediment.</title>
        <authorList>
            <person name="Xia C."/>
        </authorList>
    </citation>
    <scope>NUCLEOTIDE SEQUENCE</scope>
    <source>
        <strain evidence="1">ASW11-100</strain>
    </source>
</reference>
<comment type="caution">
    <text evidence="1">The sequence shown here is derived from an EMBL/GenBank/DDBJ whole genome shotgun (WGS) entry which is preliminary data.</text>
</comment>
<accession>A0A9X1LGV7</accession>
<protein>
    <submittedName>
        <fullName evidence="1">MoaD/ThiS family protein</fullName>
    </submittedName>
</protein>
<dbReference type="SUPFAM" id="SSF54285">
    <property type="entry name" value="MoaD/ThiS"/>
    <property type="match status" value="1"/>
</dbReference>
<evidence type="ECO:0000313" key="2">
    <source>
        <dbReference type="Proteomes" id="UP001139414"/>
    </source>
</evidence>
<gene>
    <name evidence="1" type="ORF">LGQ90_02685</name>
</gene>
<sequence>MKLTLRYFGMIAEATGRTEEILNVSDQIKLYDLKDQQIKKYKIQDPEAVQLVVNQDLNTSTVLKEGDEIAFLPPFAGG</sequence>
<organism evidence="1 2">
    <name type="scientific">Christiangramia sediminis</name>
    <dbReference type="NCBI Taxonomy" id="2881336"/>
    <lineage>
        <taxon>Bacteria</taxon>
        <taxon>Pseudomonadati</taxon>
        <taxon>Bacteroidota</taxon>
        <taxon>Flavobacteriia</taxon>
        <taxon>Flavobacteriales</taxon>
        <taxon>Flavobacteriaceae</taxon>
        <taxon>Christiangramia</taxon>
    </lineage>
</organism>
<dbReference type="InterPro" id="IPR012675">
    <property type="entry name" value="Beta-grasp_dom_sf"/>
</dbReference>
<dbReference type="InterPro" id="IPR016155">
    <property type="entry name" value="Mopterin_synth/thiamin_S_b"/>
</dbReference>